<dbReference type="EMBL" id="CP075584">
    <property type="protein sequence ID" value="WBM79379.1"/>
    <property type="molecule type" value="Genomic_DNA"/>
</dbReference>
<evidence type="ECO:0008006" key="3">
    <source>
        <dbReference type="Google" id="ProtNLM"/>
    </source>
</evidence>
<accession>A0ABY7NCW8</accession>
<protein>
    <recommendedName>
        <fullName evidence="3">Glycosyltransferase family 2 protein</fullName>
    </recommendedName>
</protein>
<reference evidence="1 2" key="1">
    <citation type="submission" date="2021-05" db="EMBL/GenBank/DDBJ databases">
        <authorList>
            <person name="Kumar R."/>
            <person name="Kumar A."/>
            <person name="Mukhia S."/>
        </authorList>
    </citation>
    <scope>NUCLEOTIDE SEQUENCE [LARGE SCALE GENOMIC DNA]</scope>
    <source>
        <strain evidence="1 2">ERMR7:08</strain>
    </source>
</reference>
<dbReference type="Proteomes" id="UP001212421">
    <property type="component" value="Chromosome"/>
</dbReference>
<sequence>MTRTATSPDGSYRIVSLTTYPARIRSVHLTLRSILKQSLSADSIYLVLSSLEFPGGEPDLPKTLRRLVLASKGRITIQYTPDNKRSFKKLLPVLEVHPGATVITADDDVLYRRSWMKELDSAGKQFPGSVVGTRGTLIGCSGETALPYTEWRPAPVDRPSHQIFLTGRGGILYPPGSLDERVFEWETASSLCASADDIWFKAMASLAGAPAVKIDTGREYPSNGATQGTALWRSNVSRNENDAAFKAVVDHFNLWPMYSD</sequence>
<dbReference type="SUPFAM" id="SSF53448">
    <property type="entry name" value="Nucleotide-diphospho-sugar transferases"/>
    <property type="match status" value="1"/>
</dbReference>
<keyword evidence="2" id="KW-1185">Reference proteome</keyword>
<evidence type="ECO:0000313" key="1">
    <source>
        <dbReference type="EMBL" id="WBM79379.1"/>
    </source>
</evidence>
<name>A0ABY7NCW8_9MICO</name>
<organism evidence="1 2">
    <name type="scientific">Cryobacterium breve</name>
    <dbReference type="NCBI Taxonomy" id="1259258"/>
    <lineage>
        <taxon>Bacteria</taxon>
        <taxon>Bacillati</taxon>
        <taxon>Actinomycetota</taxon>
        <taxon>Actinomycetes</taxon>
        <taxon>Micrococcales</taxon>
        <taxon>Microbacteriaceae</taxon>
        <taxon>Cryobacterium</taxon>
    </lineage>
</organism>
<dbReference type="RefSeq" id="WP_281533927.1">
    <property type="nucleotide sequence ID" value="NZ_CP075584.1"/>
</dbReference>
<dbReference type="InterPro" id="IPR029044">
    <property type="entry name" value="Nucleotide-diphossugar_trans"/>
</dbReference>
<proteinExistence type="predicted"/>
<evidence type="ECO:0000313" key="2">
    <source>
        <dbReference type="Proteomes" id="UP001212421"/>
    </source>
</evidence>
<gene>
    <name evidence="1" type="ORF">KIV56_13365</name>
</gene>